<gene>
    <name evidence="1" type="ORF">OMM_13778</name>
</gene>
<evidence type="ECO:0000313" key="2">
    <source>
        <dbReference type="Proteomes" id="UP000189670"/>
    </source>
</evidence>
<sequence>RNESGWQLMEKLVPSDGAANDYLVLQSPYLAIMPLLVPMPMITQIQIRGLRIYLSVMDPTGIRNRNYMPVIIMPVIILEMRFRFLEISPLLVQNTMMTGEAILVQPIFSQKMAHHGHRKPNFCLMMAQHQIILGMRFL</sequence>
<dbReference type="EMBL" id="ATBP01002539">
    <property type="protein sequence ID" value="ETR65741.1"/>
    <property type="molecule type" value="Genomic_DNA"/>
</dbReference>
<evidence type="ECO:0000313" key="1">
    <source>
        <dbReference type="EMBL" id="ETR65741.1"/>
    </source>
</evidence>
<protein>
    <submittedName>
        <fullName evidence="1">Uncharacterized protein</fullName>
    </submittedName>
</protein>
<dbReference type="AlphaFoldDB" id="A0A1V1NT49"/>
<proteinExistence type="predicted"/>
<dbReference type="Proteomes" id="UP000189670">
    <property type="component" value="Unassembled WGS sequence"/>
</dbReference>
<comment type="caution">
    <text evidence="1">The sequence shown here is derived from an EMBL/GenBank/DDBJ whole genome shotgun (WGS) entry which is preliminary data.</text>
</comment>
<reference evidence="2" key="1">
    <citation type="submission" date="2012-11" db="EMBL/GenBank/DDBJ databases">
        <authorList>
            <person name="Lucero-Rivera Y.E."/>
            <person name="Tovar-Ramirez D."/>
        </authorList>
    </citation>
    <scope>NUCLEOTIDE SEQUENCE [LARGE SCALE GENOMIC DNA]</scope>
    <source>
        <strain evidence="2">Araruama</strain>
    </source>
</reference>
<accession>A0A1V1NT49</accession>
<name>A0A1V1NT49_9BACT</name>
<organism evidence="1 2">
    <name type="scientific">Candidatus Magnetoglobus multicellularis str. Araruama</name>
    <dbReference type="NCBI Taxonomy" id="890399"/>
    <lineage>
        <taxon>Bacteria</taxon>
        <taxon>Pseudomonadati</taxon>
        <taxon>Thermodesulfobacteriota</taxon>
        <taxon>Desulfobacteria</taxon>
        <taxon>Desulfobacterales</taxon>
        <taxon>Desulfobacteraceae</taxon>
        <taxon>Candidatus Magnetoglobus</taxon>
    </lineage>
</organism>
<feature type="non-terminal residue" evidence="1">
    <location>
        <position position="1"/>
    </location>
</feature>